<keyword evidence="2" id="KW-1185">Reference proteome</keyword>
<reference evidence="2" key="1">
    <citation type="submission" date="2017-05" db="EMBL/GenBank/DDBJ databases">
        <title>Streptomyces olivochromogenes NBRC 3561 whole genome shotgun sequence.</title>
        <authorList>
            <person name="Dohra H."/>
            <person name="Kodani S."/>
        </authorList>
    </citation>
    <scope>NUCLEOTIDE SEQUENCE [LARGE SCALE GENOMIC DNA]</scope>
    <source>
        <strain evidence="2">NBRC 3561</strain>
    </source>
</reference>
<comment type="caution">
    <text evidence="1">The sequence shown here is derived from an EMBL/GenBank/DDBJ whole genome shotgun (WGS) entry which is preliminary data.</text>
</comment>
<evidence type="ECO:0000313" key="1">
    <source>
        <dbReference type="EMBL" id="GAX57322.1"/>
    </source>
</evidence>
<gene>
    <name evidence="1" type="ORF">SO3561_08892</name>
</gene>
<dbReference type="Proteomes" id="UP000217446">
    <property type="component" value="Unassembled WGS sequence"/>
</dbReference>
<dbReference type="STRING" id="1963.AQJ27_44870"/>
<protein>
    <submittedName>
        <fullName evidence="1">Bacteriophage protein</fullName>
    </submittedName>
</protein>
<name>A0A250VTG9_STROL</name>
<evidence type="ECO:0000313" key="2">
    <source>
        <dbReference type="Proteomes" id="UP000217446"/>
    </source>
</evidence>
<dbReference type="RefSeq" id="WP_067382923.1">
    <property type="nucleotide sequence ID" value="NZ_BDQI01000034.1"/>
</dbReference>
<dbReference type="EMBL" id="BDQI01000034">
    <property type="protein sequence ID" value="GAX57322.1"/>
    <property type="molecule type" value="Genomic_DNA"/>
</dbReference>
<proteinExistence type="predicted"/>
<dbReference type="AlphaFoldDB" id="A0A250VTG9"/>
<accession>A0A250VTG9</accession>
<organism evidence="1 2">
    <name type="scientific">Streptomyces olivochromogenes</name>
    <dbReference type="NCBI Taxonomy" id="1963"/>
    <lineage>
        <taxon>Bacteria</taxon>
        <taxon>Bacillati</taxon>
        <taxon>Actinomycetota</taxon>
        <taxon>Actinomycetes</taxon>
        <taxon>Kitasatosporales</taxon>
        <taxon>Streptomycetaceae</taxon>
        <taxon>Streptomyces</taxon>
    </lineage>
</organism>
<sequence length="539" mass="60044">MARRIADPDRFVSLGFEAIDWIEHYLCHGPGDVQGEPLLIDDEMAAFIVKAYQLDPVTGRRKVNRAFLSRPKGRAKSELAGALVCFEALGPCRFDGWDAAGDPVGRAQVYPFIRCLATEENQSGNTYDNVTAMLEHLVEYAGDEFPGIDLGRSAQTSSRIFIEGGGEIVPSTSSGAAKDGGKETFSVFDETHLYVLPELKAMHKTVRRNLVKRRAAEPWSLETSTMYAVGESSVAEATHEYHKAVASGRVRDGGLLFDHREAPHVEDLHDDDQLLPALEFVYGDAAKWMDLERIASDMREPDTDPADARRYFLNQPGTASAKAFDPGRWRELADSHFIVPAKEAIAIGFDGSKWSDSTGFIATHIETGHQWVLGVWESPANKQEAESWEVPEAEVNAVLDEAMQTWRVVRVYADPAYWEETIAGWAGKYGPKVVTEWWTHRRRQMAFALRAYKTAMTGGELSHDGSDAFARHIAHAVKRNAGVKDDEGKPMWVIQKDRHDSPRKIDLSMAGCLSWEARRDAIKAGGNEPPRSRKTTVMR</sequence>